<evidence type="ECO:0000313" key="2">
    <source>
        <dbReference type="Proteomes" id="UP001345691"/>
    </source>
</evidence>
<dbReference type="Proteomes" id="UP001345691">
    <property type="component" value="Unassembled WGS sequence"/>
</dbReference>
<organism evidence="1 2">
    <name type="scientific">Exophiala sideris</name>
    <dbReference type="NCBI Taxonomy" id="1016849"/>
    <lineage>
        <taxon>Eukaryota</taxon>
        <taxon>Fungi</taxon>
        <taxon>Dikarya</taxon>
        <taxon>Ascomycota</taxon>
        <taxon>Pezizomycotina</taxon>
        <taxon>Eurotiomycetes</taxon>
        <taxon>Chaetothyriomycetidae</taxon>
        <taxon>Chaetothyriales</taxon>
        <taxon>Herpotrichiellaceae</taxon>
        <taxon>Exophiala</taxon>
    </lineage>
</organism>
<evidence type="ECO:0000313" key="1">
    <source>
        <dbReference type="EMBL" id="KAK5051209.1"/>
    </source>
</evidence>
<dbReference type="EMBL" id="JAVRRF010000035">
    <property type="protein sequence ID" value="KAK5051209.1"/>
    <property type="molecule type" value="Genomic_DNA"/>
</dbReference>
<keyword evidence="2" id="KW-1185">Reference proteome</keyword>
<gene>
    <name evidence="1" type="ORF">LTR69_010421</name>
</gene>
<name>A0ABR0IY01_9EURO</name>
<proteinExistence type="predicted"/>
<sequence length="329" mass="37072">MLAQDMVHYGFQDDVMLPEFQGHAESFLPEDISFDKQTVTFGCMTTPNTSSDAITPNMNTISPFIPIISDWNDQSSTFLPNSGQQTSPLGYDPGYWLPKINQSLAKQSFADPVLPEYPPLPELHDVPFDLAENFEEFASSPEESYLPAWYVETQALAPHSSGIETKWRTPVSERIVASPTKSGQVESRICQRDTSKDTLLLRCKAQGMSYRQIKELGKFEEAESTLRGRYRALTKPKEARLRKPEWGEREVQLLFEGVSQCTKSIMGASGPNEELDAISMGQFANKVPWKQVAEYMEGHGSYRYGNATVKKKYLEILKERGISMRTKGS</sequence>
<comment type="caution">
    <text evidence="1">The sequence shown here is derived from an EMBL/GenBank/DDBJ whole genome shotgun (WGS) entry which is preliminary data.</text>
</comment>
<reference evidence="1 2" key="1">
    <citation type="submission" date="2023-08" db="EMBL/GenBank/DDBJ databases">
        <title>Black Yeasts Isolated from many extreme environments.</title>
        <authorList>
            <person name="Coleine C."/>
            <person name="Stajich J.E."/>
            <person name="Selbmann L."/>
        </authorList>
    </citation>
    <scope>NUCLEOTIDE SEQUENCE [LARGE SCALE GENOMIC DNA]</scope>
    <source>
        <strain evidence="1 2">CCFEE 6328</strain>
    </source>
</reference>
<evidence type="ECO:0008006" key="3">
    <source>
        <dbReference type="Google" id="ProtNLM"/>
    </source>
</evidence>
<accession>A0ABR0IY01</accession>
<protein>
    <recommendedName>
        <fullName evidence="3">Myb-like domain-containing protein</fullName>
    </recommendedName>
</protein>